<evidence type="ECO:0000256" key="5">
    <source>
        <dbReference type="ARBA" id="ARBA00007837"/>
    </source>
</evidence>
<dbReference type="InterPro" id="IPR050499">
    <property type="entry name" value="PEP-utilizing_PTS_enzyme"/>
</dbReference>
<dbReference type="InterPro" id="IPR036618">
    <property type="entry name" value="PtsI_HPr-bd_sf"/>
</dbReference>
<dbReference type="SUPFAM" id="SSF52009">
    <property type="entry name" value="Phosphohistidine domain"/>
    <property type="match status" value="1"/>
</dbReference>
<gene>
    <name evidence="21" type="primary">ptsP</name>
    <name evidence="21" type="ORF">JF544_09180</name>
</gene>
<comment type="subcellular location">
    <subcellularLocation>
        <location evidence="4 17">Cytoplasm</location>
    </subcellularLocation>
</comment>
<evidence type="ECO:0000259" key="19">
    <source>
        <dbReference type="Pfam" id="PF02896"/>
    </source>
</evidence>
<feature type="domain" description="Phosphotransferase system enzyme I N-terminal" evidence="20">
    <location>
        <begin position="5"/>
        <end position="126"/>
    </location>
</feature>
<proteinExistence type="inferred from homology"/>
<keyword evidence="22" id="KW-1185">Reference proteome</keyword>
<keyword evidence="13 17" id="KW-0479">Metal-binding</keyword>
<keyword evidence="14 17" id="KW-0418">Kinase</keyword>
<evidence type="ECO:0000256" key="2">
    <source>
        <dbReference type="ARBA" id="ARBA00001946"/>
    </source>
</evidence>
<dbReference type="SUPFAM" id="SSF51621">
    <property type="entry name" value="Phosphoenolpyruvate/pyruvate domain"/>
    <property type="match status" value="1"/>
</dbReference>
<dbReference type="EMBL" id="JAEKJY010000002">
    <property type="protein sequence ID" value="MBN8235424.1"/>
    <property type="molecule type" value="Genomic_DNA"/>
</dbReference>
<comment type="caution">
    <text evidence="21">The sequence shown here is derived from an EMBL/GenBank/DDBJ whole genome shotgun (WGS) entry which is preliminary data.</text>
</comment>
<evidence type="ECO:0000256" key="13">
    <source>
        <dbReference type="ARBA" id="ARBA00022723"/>
    </source>
</evidence>
<evidence type="ECO:0000256" key="7">
    <source>
        <dbReference type="ARBA" id="ARBA00016544"/>
    </source>
</evidence>
<evidence type="ECO:0000256" key="3">
    <source>
        <dbReference type="ARBA" id="ARBA00002728"/>
    </source>
</evidence>
<name>A0ABS3DVQ7_9BACI</name>
<dbReference type="SUPFAM" id="SSF47831">
    <property type="entry name" value="Enzyme I of the PEP:sugar phosphotransferase system HPr-binding (sub)domain"/>
    <property type="match status" value="1"/>
</dbReference>
<dbReference type="Gene3D" id="3.50.30.10">
    <property type="entry name" value="Phosphohistidine domain"/>
    <property type="match status" value="1"/>
</dbReference>
<comment type="function">
    <text evidence="3 17">General (non sugar-specific) component of the phosphoenolpyruvate-dependent sugar phosphotransferase system (sugar PTS). This major carbohydrate active-transport system catalyzes the phosphorylation of incoming sugar substrates concomitantly with their translocation across the cell membrane. Enzyme I transfers the phosphoryl group from phosphoenolpyruvate (PEP) to the phosphoryl carrier protein (HPr).</text>
</comment>
<evidence type="ECO:0000256" key="16">
    <source>
        <dbReference type="ARBA" id="ARBA00033235"/>
    </source>
</evidence>
<keyword evidence="12 17" id="KW-0598">Phosphotransferase system</keyword>
<dbReference type="InterPro" id="IPR015813">
    <property type="entry name" value="Pyrv/PenolPyrv_kinase-like_dom"/>
</dbReference>
<comment type="cofactor">
    <cofactor evidence="2 17">
        <name>Mg(2+)</name>
        <dbReference type="ChEBI" id="CHEBI:18420"/>
    </cofactor>
</comment>
<evidence type="ECO:0000259" key="18">
    <source>
        <dbReference type="Pfam" id="PF00391"/>
    </source>
</evidence>
<dbReference type="NCBIfam" id="TIGR01417">
    <property type="entry name" value="PTS_I_fam"/>
    <property type="match status" value="1"/>
</dbReference>
<dbReference type="InterPro" id="IPR023151">
    <property type="entry name" value="PEP_util_CS"/>
</dbReference>
<evidence type="ECO:0000256" key="15">
    <source>
        <dbReference type="ARBA" id="ARBA00022842"/>
    </source>
</evidence>
<evidence type="ECO:0000256" key="8">
    <source>
        <dbReference type="ARBA" id="ARBA00022448"/>
    </source>
</evidence>
<dbReference type="InterPro" id="IPR000121">
    <property type="entry name" value="PEP_util_C"/>
</dbReference>
<comment type="similarity">
    <text evidence="5 17">Belongs to the PEP-utilizing enzyme family.</text>
</comment>
<dbReference type="PROSITE" id="PS00370">
    <property type="entry name" value="PEP_ENZYMES_PHOS_SITE"/>
    <property type="match status" value="1"/>
</dbReference>
<sequence>MTQLQGIAASSGIAIAKVYRLEAPDLSFDKKKVENPEQEISRLQEALEISKTELEKIKAHTKKSLGDEHAEIFSAHLLVLSDPELIQPIEDKIKNDNVNAEAALSETANMFIDMFKNMDNEYMRERAADINDVTKRVMAHLLGVTFPDPALINEEVVIVADDLTPSDTAQLNKQFVKGFTTDIGGRTSHSAIMARSLEIPAVVGTKEITSKAGKDIMIIVDGINGDVIVDPSEEQISTYQQKQEDFEKQKQEWAKLKDEPTLTSEGEHVELVANIGTPEDVEGVLNNGGEGVGLYRTEFLYMGKSQLPTEEEQFEAYSSVLKQMGEQPVVVRTLDIGGDKELSYLDLPEEMNPFLGYRAIRLCLERDDIFRVQLRALLRASVHGNLKIMFPMIATLDEFRQAKAILEEERANLKSEGYDIADGIEIGMMVEIPATAVIARQFAKEVDFFSIGTNDLIQYTMAADRMNERVSYLYQPYNPAILNLINNVIEAAHAEGKWAGMCGEMAGDEIAIPILLGLGLDEFSMSATSILPARTQIKDLSKKELAAYKDEILSMGTAEEVVAFIKEKTQMK</sequence>
<evidence type="ECO:0000313" key="21">
    <source>
        <dbReference type="EMBL" id="MBN8235424.1"/>
    </source>
</evidence>
<keyword evidence="11 17" id="KW-0808">Transferase</keyword>
<dbReference type="InterPro" id="IPR036637">
    <property type="entry name" value="Phosphohistidine_dom_sf"/>
</dbReference>
<keyword evidence="10 17" id="KW-0762">Sugar transport</keyword>
<evidence type="ECO:0000259" key="20">
    <source>
        <dbReference type="Pfam" id="PF05524"/>
    </source>
</evidence>
<keyword evidence="15 17" id="KW-0460">Magnesium</keyword>
<dbReference type="GO" id="GO:0008965">
    <property type="term" value="F:phosphoenolpyruvate-protein phosphotransferase activity"/>
    <property type="evidence" value="ECO:0007669"/>
    <property type="project" value="UniProtKB-EC"/>
</dbReference>
<evidence type="ECO:0000256" key="11">
    <source>
        <dbReference type="ARBA" id="ARBA00022679"/>
    </source>
</evidence>
<feature type="domain" description="PEP-utilising enzyme mobile" evidence="18">
    <location>
        <begin position="153"/>
        <end position="225"/>
    </location>
</feature>
<evidence type="ECO:0000256" key="4">
    <source>
        <dbReference type="ARBA" id="ARBA00004496"/>
    </source>
</evidence>
<dbReference type="InterPro" id="IPR008731">
    <property type="entry name" value="PTS_EIN"/>
</dbReference>
<evidence type="ECO:0000256" key="10">
    <source>
        <dbReference type="ARBA" id="ARBA00022597"/>
    </source>
</evidence>
<keyword evidence="9 17" id="KW-0963">Cytoplasm</keyword>
<evidence type="ECO:0000256" key="1">
    <source>
        <dbReference type="ARBA" id="ARBA00000683"/>
    </source>
</evidence>
<reference evidence="21 22" key="1">
    <citation type="submission" date="2020-12" db="EMBL/GenBank/DDBJ databases">
        <title>Oil enriched cultivation method for isolating marine PHA-producing bacteria.</title>
        <authorList>
            <person name="Zheng W."/>
            <person name="Yu S."/>
            <person name="Huang Y."/>
        </authorList>
    </citation>
    <scope>NUCLEOTIDE SEQUENCE [LARGE SCALE GENOMIC DNA]</scope>
    <source>
        <strain evidence="21 22">SY-2-6</strain>
    </source>
</reference>
<dbReference type="PROSITE" id="PS00742">
    <property type="entry name" value="PEP_ENZYMES_2"/>
    <property type="match status" value="1"/>
</dbReference>
<comment type="catalytic activity">
    <reaction evidence="1 17">
        <text>L-histidyl-[protein] + phosphoenolpyruvate = N(pros)-phospho-L-histidyl-[protein] + pyruvate</text>
        <dbReference type="Rhea" id="RHEA:23880"/>
        <dbReference type="Rhea" id="RHEA-COMP:9745"/>
        <dbReference type="Rhea" id="RHEA-COMP:9746"/>
        <dbReference type="ChEBI" id="CHEBI:15361"/>
        <dbReference type="ChEBI" id="CHEBI:29979"/>
        <dbReference type="ChEBI" id="CHEBI:58702"/>
        <dbReference type="ChEBI" id="CHEBI:64837"/>
        <dbReference type="EC" id="2.7.3.9"/>
    </reaction>
</comment>
<evidence type="ECO:0000256" key="12">
    <source>
        <dbReference type="ARBA" id="ARBA00022683"/>
    </source>
</evidence>
<feature type="domain" description="PEP-utilising enzyme C-terminal" evidence="19">
    <location>
        <begin position="250"/>
        <end position="540"/>
    </location>
</feature>
<keyword evidence="8 17" id="KW-0813">Transport</keyword>
<dbReference type="Pfam" id="PF02896">
    <property type="entry name" value="PEP-utilizers_C"/>
    <property type="match status" value="1"/>
</dbReference>
<evidence type="ECO:0000256" key="6">
    <source>
        <dbReference type="ARBA" id="ARBA00012232"/>
    </source>
</evidence>
<dbReference type="InterPro" id="IPR006318">
    <property type="entry name" value="PTS_EI-like"/>
</dbReference>
<protein>
    <recommendedName>
        <fullName evidence="7 17">Phosphoenolpyruvate-protein phosphotransferase</fullName>
        <ecNumber evidence="6 17">2.7.3.9</ecNumber>
    </recommendedName>
    <alternativeName>
        <fullName evidence="16 17">Phosphotransferase system, enzyme I</fullName>
    </alternativeName>
</protein>
<accession>A0ABS3DVQ7</accession>
<dbReference type="InterPro" id="IPR008279">
    <property type="entry name" value="PEP-util_enz_mobile_dom"/>
</dbReference>
<evidence type="ECO:0000256" key="9">
    <source>
        <dbReference type="ARBA" id="ARBA00022490"/>
    </source>
</evidence>
<dbReference type="Proteomes" id="UP000663970">
    <property type="component" value="Unassembled WGS sequence"/>
</dbReference>
<dbReference type="PIRSF" id="PIRSF000732">
    <property type="entry name" value="PTS_enzyme_I"/>
    <property type="match status" value="1"/>
</dbReference>
<evidence type="ECO:0000256" key="17">
    <source>
        <dbReference type="PIRNR" id="PIRNR000732"/>
    </source>
</evidence>
<dbReference type="InterPro" id="IPR018274">
    <property type="entry name" value="PEP_util_AS"/>
</dbReference>
<dbReference type="InterPro" id="IPR040442">
    <property type="entry name" value="Pyrv_kinase-like_dom_sf"/>
</dbReference>
<evidence type="ECO:0000313" key="22">
    <source>
        <dbReference type="Proteomes" id="UP000663970"/>
    </source>
</evidence>
<dbReference type="PRINTS" id="PR01736">
    <property type="entry name" value="PHPHTRNFRASE"/>
</dbReference>
<dbReference type="PANTHER" id="PTHR46244">
    <property type="entry name" value="PHOSPHOENOLPYRUVATE-PROTEIN PHOSPHOTRANSFERASE"/>
    <property type="match status" value="1"/>
</dbReference>
<dbReference type="RefSeq" id="WP_027956352.1">
    <property type="nucleotide sequence ID" value="NZ_JAEKJY010000002.1"/>
</dbReference>
<dbReference type="PANTHER" id="PTHR46244:SF3">
    <property type="entry name" value="PHOSPHOENOLPYRUVATE-PROTEIN PHOSPHOTRANSFERASE"/>
    <property type="match status" value="1"/>
</dbReference>
<dbReference type="Gene3D" id="1.10.274.10">
    <property type="entry name" value="PtsI, HPr-binding domain"/>
    <property type="match status" value="1"/>
</dbReference>
<evidence type="ECO:0000256" key="14">
    <source>
        <dbReference type="ARBA" id="ARBA00022777"/>
    </source>
</evidence>
<dbReference type="InterPro" id="IPR024692">
    <property type="entry name" value="PTS_EI"/>
</dbReference>
<organism evidence="21 22">
    <name type="scientific">Halobacillus kuroshimensis</name>
    <dbReference type="NCBI Taxonomy" id="302481"/>
    <lineage>
        <taxon>Bacteria</taxon>
        <taxon>Bacillati</taxon>
        <taxon>Bacillota</taxon>
        <taxon>Bacilli</taxon>
        <taxon>Bacillales</taxon>
        <taxon>Bacillaceae</taxon>
        <taxon>Halobacillus</taxon>
    </lineage>
</organism>
<dbReference type="Pfam" id="PF00391">
    <property type="entry name" value="PEP-utilizers"/>
    <property type="match status" value="1"/>
</dbReference>
<dbReference type="Pfam" id="PF05524">
    <property type="entry name" value="PEP-utilisers_N"/>
    <property type="match status" value="1"/>
</dbReference>
<dbReference type="EC" id="2.7.3.9" evidence="6 17"/>
<dbReference type="Gene3D" id="3.20.20.60">
    <property type="entry name" value="Phosphoenolpyruvate-binding domains"/>
    <property type="match status" value="1"/>
</dbReference>